<evidence type="ECO:0000256" key="2">
    <source>
        <dbReference type="ARBA" id="ARBA00006161"/>
    </source>
</evidence>
<sequence length="133" mass="14795">MTESTNFQTRQQQFSQRAYQQVADRLQQEKDIQEYKSFAKRFPTLIHTCGLAQSLSFAQAKGKDAYLVDLAAVANMTSEGSNAIDSQARTAGLPEYMRLTRLLLSAANWLKRFSEALIPDQAEDEGASDASVP</sequence>
<dbReference type="InterPro" id="IPR010160">
    <property type="entry name" value="CRISPR-assoc_prot_Cmr5"/>
</dbReference>
<dbReference type="Pfam" id="PF09701">
    <property type="entry name" value="Cas_Cmr5"/>
    <property type="match status" value="1"/>
</dbReference>
<evidence type="ECO:0000256" key="3">
    <source>
        <dbReference type="ARBA" id="ARBA00022490"/>
    </source>
</evidence>
<dbReference type="GO" id="GO:0005737">
    <property type="term" value="C:cytoplasm"/>
    <property type="evidence" value="ECO:0007669"/>
    <property type="project" value="UniProtKB-SubCell"/>
</dbReference>
<keyword evidence="3" id="KW-0963">Cytoplasm</keyword>
<dbReference type="InterPro" id="IPR023101">
    <property type="entry name" value="AF1862-like_dom_sf"/>
</dbReference>
<proteinExistence type="inferred from homology"/>
<accession>C5BIW4</accession>
<dbReference type="STRING" id="377629.TERTU_4363"/>
<dbReference type="eggNOG" id="COG3337">
    <property type="taxonomic scope" value="Bacteria"/>
</dbReference>
<dbReference type="GO" id="GO:0051607">
    <property type="term" value="P:defense response to virus"/>
    <property type="evidence" value="ECO:0007669"/>
    <property type="project" value="UniProtKB-KW"/>
</dbReference>
<gene>
    <name evidence="6" type="primary">cmr5</name>
    <name evidence="6" type="ordered locus">TERTU_4363</name>
</gene>
<organism evidence="6 7">
    <name type="scientific">Teredinibacter turnerae (strain ATCC 39867 / T7901)</name>
    <dbReference type="NCBI Taxonomy" id="377629"/>
    <lineage>
        <taxon>Bacteria</taxon>
        <taxon>Pseudomonadati</taxon>
        <taxon>Pseudomonadota</taxon>
        <taxon>Gammaproteobacteria</taxon>
        <taxon>Cellvibrionales</taxon>
        <taxon>Cellvibrionaceae</taxon>
        <taxon>Teredinibacter</taxon>
    </lineage>
</organism>
<dbReference type="Proteomes" id="UP000009080">
    <property type="component" value="Chromosome"/>
</dbReference>
<dbReference type="SUPFAM" id="SSF158568">
    <property type="entry name" value="AF1862-like"/>
    <property type="match status" value="1"/>
</dbReference>
<evidence type="ECO:0000313" key="7">
    <source>
        <dbReference type="Proteomes" id="UP000009080"/>
    </source>
</evidence>
<protein>
    <recommendedName>
        <fullName evidence="5">CRISPR type III-B/RAMP module-associated protein Cmr5</fullName>
    </recommendedName>
</protein>
<dbReference type="RefSeq" id="WP_015817724.1">
    <property type="nucleotide sequence ID" value="NC_012997.1"/>
</dbReference>
<dbReference type="Gene3D" id="1.10.520.30">
    <property type="entry name" value="AF1862-like domain"/>
    <property type="match status" value="1"/>
</dbReference>
<dbReference type="EMBL" id="CP001614">
    <property type="protein sequence ID" value="ACR11612.1"/>
    <property type="molecule type" value="Genomic_DNA"/>
</dbReference>
<dbReference type="OrthoDB" id="8612426at2"/>
<dbReference type="AlphaFoldDB" id="C5BIW4"/>
<keyword evidence="4" id="KW-0051">Antiviral defense</keyword>
<comment type="similarity">
    <text evidence="2">Belongs to the CRISPR system Cmr5 family.</text>
</comment>
<evidence type="ECO:0000313" key="6">
    <source>
        <dbReference type="EMBL" id="ACR11612.1"/>
    </source>
</evidence>
<dbReference type="HOGENOM" id="CLU_120836_2_1_6"/>
<keyword evidence="7" id="KW-1185">Reference proteome</keyword>
<name>C5BIW4_TERTT</name>
<evidence type="ECO:0000256" key="1">
    <source>
        <dbReference type="ARBA" id="ARBA00004496"/>
    </source>
</evidence>
<comment type="subcellular location">
    <subcellularLocation>
        <location evidence="1">Cytoplasm</location>
    </subcellularLocation>
</comment>
<dbReference type="KEGG" id="ttu:TERTU_4363"/>
<evidence type="ECO:0000256" key="5">
    <source>
        <dbReference type="ARBA" id="ARBA00030001"/>
    </source>
</evidence>
<reference evidence="6 7" key="1">
    <citation type="journal article" date="2009" name="PLoS ONE">
        <title>The complete genome of Teredinibacter turnerae T7901: an intracellular endosymbiont of marine wood-boring bivalves (shipworms).</title>
        <authorList>
            <person name="Yang J.C."/>
            <person name="Madupu R."/>
            <person name="Durkin A.S."/>
            <person name="Ekborg N.A."/>
            <person name="Pedamallu C.S."/>
            <person name="Hostetler J.B."/>
            <person name="Radune D."/>
            <person name="Toms B.S."/>
            <person name="Henrissat B."/>
            <person name="Coutinho P.M."/>
            <person name="Schwarz S."/>
            <person name="Field L."/>
            <person name="Trindade-Silva A.E."/>
            <person name="Soares C.A.G."/>
            <person name="Elshahawi S."/>
            <person name="Hanora A."/>
            <person name="Schmidt E.W."/>
            <person name="Haygood M.G."/>
            <person name="Posfai J."/>
            <person name="Benner J."/>
            <person name="Madinger C."/>
            <person name="Nove J."/>
            <person name="Anton B."/>
            <person name="Chaudhary K."/>
            <person name="Foster J."/>
            <person name="Holman A."/>
            <person name="Kumar S."/>
            <person name="Lessard P.A."/>
            <person name="Luyten Y.A."/>
            <person name="Slatko B."/>
            <person name="Wood N."/>
            <person name="Wu B."/>
            <person name="Teplitski M."/>
            <person name="Mougous J.D."/>
            <person name="Ward N."/>
            <person name="Eisen J.A."/>
            <person name="Badger J.H."/>
            <person name="Distel D.L."/>
        </authorList>
    </citation>
    <scope>NUCLEOTIDE SEQUENCE [LARGE SCALE GENOMIC DNA]</scope>
    <source>
        <strain evidence="7">ATCC 39867 / T7901</strain>
    </source>
</reference>
<evidence type="ECO:0000256" key="4">
    <source>
        <dbReference type="ARBA" id="ARBA00023118"/>
    </source>
</evidence>